<evidence type="ECO:0000313" key="2">
    <source>
        <dbReference type="Proteomes" id="UP000235786"/>
    </source>
</evidence>
<dbReference type="EMBL" id="KZ613947">
    <property type="protein sequence ID" value="PMD39166.1"/>
    <property type="molecule type" value="Genomic_DNA"/>
</dbReference>
<gene>
    <name evidence="1" type="ORF">L207DRAFT_635125</name>
</gene>
<reference evidence="1 2" key="1">
    <citation type="submission" date="2016-04" db="EMBL/GenBank/DDBJ databases">
        <title>A degradative enzymes factory behind the ericoid mycorrhizal symbiosis.</title>
        <authorList>
            <consortium name="DOE Joint Genome Institute"/>
            <person name="Martino E."/>
            <person name="Morin E."/>
            <person name="Grelet G."/>
            <person name="Kuo A."/>
            <person name="Kohler A."/>
            <person name="Daghino S."/>
            <person name="Barry K."/>
            <person name="Choi C."/>
            <person name="Cichocki N."/>
            <person name="Clum A."/>
            <person name="Copeland A."/>
            <person name="Hainaut M."/>
            <person name="Haridas S."/>
            <person name="Labutti K."/>
            <person name="Lindquist E."/>
            <person name="Lipzen A."/>
            <person name="Khouja H.-R."/>
            <person name="Murat C."/>
            <person name="Ohm R."/>
            <person name="Olson A."/>
            <person name="Spatafora J."/>
            <person name="Veneault-Fourrey C."/>
            <person name="Henrissat B."/>
            <person name="Grigoriev I."/>
            <person name="Martin F."/>
            <person name="Perotto S."/>
        </authorList>
    </citation>
    <scope>NUCLEOTIDE SEQUENCE [LARGE SCALE GENOMIC DNA]</scope>
    <source>
        <strain evidence="1 2">F</strain>
    </source>
</reference>
<accession>A0A2J6RKW6</accession>
<name>A0A2J6RKW6_HYAVF</name>
<dbReference type="OrthoDB" id="2013972at2759"/>
<evidence type="ECO:0000313" key="1">
    <source>
        <dbReference type="EMBL" id="PMD39166.1"/>
    </source>
</evidence>
<dbReference type="Proteomes" id="UP000235786">
    <property type="component" value="Unassembled WGS sequence"/>
</dbReference>
<dbReference type="STRING" id="1149755.A0A2J6RKW6"/>
<organism evidence="1 2">
    <name type="scientific">Hyaloscypha variabilis (strain UAMH 11265 / GT02V1 / F)</name>
    <name type="common">Meliniomyces variabilis</name>
    <dbReference type="NCBI Taxonomy" id="1149755"/>
    <lineage>
        <taxon>Eukaryota</taxon>
        <taxon>Fungi</taxon>
        <taxon>Dikarya</taxon>
        <taxon>Ascomycota</taxon>
        <taxon>Pezizomycotina</taxon>
        <taxon>Leotiomycetes</taxon>
        <taxon>Helotiales</taxon>
        <taxon>Hyaloscyphaceae</taxon>
        <taxon>Hyaloscypha</taxon>
        <taxon>Hyaloscypha variabilis</taxon>
    </lineage>
</organism>
<protein>
    <submittedName>
        <fullName evidence="1">Uncharacterized protein</fullName>
    </submittedName>
</protein>
<keyword evidence="2" id="KW-1185">Reference proteome</keyword>
<dbReference type="AlphaFoldDB" id="A0A2J6RKW6"/>
<proteinExistence type="predicted"/>
<sequence>MKAAHLATRGPKAKLGLAYDPEWLKQETLRDFLVAGGFEESKISISTCDIFENAKDLKWLMTALWGYIGQRDIGWIPEDEEKWDEAVDVLVETMEKSPGVKKTDNGGALLKFVVNVSISTKWMIRSRISHK</sequence>